<comment type="similarity">
    <text evidence="1 3">Belongs to the short-chain dehydrogenases/reductases (SDR) family.</text>
</comment>
<evidence type="ECO:0000256" key="2">
    <source>
        <dbReference type="ARBA" id="ARBA00023002"/>
    </source>
</evidence>
<name>A0A1I1Y821_9RHOB</name>
<evidence type="ECO:0000256" key="1">
    <source>
        <dbReference type="ARBA" id="ARBA00006484"/>
    </source>
</evidence>
<dbReference type="RefSeq" id="WP_093923415.1">
    <property type="nucleotide sequence ID" value="NZ_FOMW01000005.1"/>
</dbReference>
<dbReference type="PRINTS" id="PR00080">
    <property type="entry name" value="SDRFAMILY"/>
</dbReference>
<dbReference type="STRING" id="74348.SAMN04488523_105161"/>
<dbReference type="PANTHER" id="PTHR24322">
    <property type="entry name" value="PKSB"/>
    <property type="match status" value="1"/>
</dbReference>
<evidence type="ECO:0000256" key="3">
    <source>
        <dbReference type="RuleBase" id="RU000363"/>
    </source>
</evidence>
<dbReference type="InterPro" id="IPR036291">
    <property type="entry name" value="NAD(P)-bd_dom_sf"/>
</dbReference>
<gene>
    <name evidence="4" type="ORF">SAMN04488523_105161</name>
</gene>
<dbReference type="Proteomes" id="UP000198977">
    <property type="component" value="Unassembled WGS sequence"/>
</dbReference>
<dbReference type="PANTHER" id="PTHR24322:SF736">
    <property type="entry name" value="RETINOL DEHYDROGENASE 10"/>
    <property type="match status" value="1"/>
</dbReference>
<dbReference type="SUPFAM" id="SSF51735">
    <property type="entry name" value="NAD(P)-binding Rossmann-fold domains"/>
    <property type="match status" value="1"/>
</dbReference>
<reference evidence="4 5" key="1">
    <citation type="submission" date="2016-10" db="EMBL/GenBank/DDBJ databases">
        <authorList>
            <person name="de Groot N.N."/>
        </authorList>
    </citation>
    <scope>NUCLEOTIDE SEQUENCE [LARGE SCALE GENOMIC DNA]</scope>
    <source>
        <strain evidence="4 5">DSM 11443</strain>
    </source>
</reference>
<dbReference type="PRINTS" id="PR00081">
    <property type="entry name" value="GDHRDH"/>
</dbReference>
<proteinExistence type="inferred from homology"/>
<keyword evidence="2" id="KW-0560">Oxidoreductase</keyword>
<dbReference type="CDD" id="cd05233">
    <property type="entry name" value="SDR_c"/>
    <property type="match status" value="1"/>
</dbReference>
<dbReference type="PROSITE" id="PS00061">
    <property type="entry name" value="ADH_SHORT"/>
    <property type="match status" value="1"/>
</dbReference>
<dbReference type="AlphaFoldDB" id="A0A1I1Y821"/>
<keyword evidence="5" id="KW-1185">Reference proteome</keyword>
<organism evidence="4 5">
    <name type="scientific">Sulfitobacter brevis</name>
    <dbReference type="NCBI Taxonomy" id="74348"/>
    <lineage>
        <taxon>Bacteria</taxon>
        <taxon>Pseudomonadati</taxon>
        <taxon>Pseudomonadota</taxon>
        <taxon>Alphaproteobacteria</taxon>
        <taxon>Rhodobacterales</taxon>
        <taxon>Roseobacteraceae</taxon>
        <taxon>Sulfitobacter</taxon>
    </lineage>
</organism>
<dbReference type="InterPro" id="IPR002347">
    <property type="entry name" value="SDR_fam"/>
</dbReference>
<evidence type="ECO:0000313" key="5">
    <source>
        <dbReference type="Proteomes" id="UP000198977"/>
    </source>
</evidence>
<dbReference type="OrthoDB" id="210852at2"/>
<evidence type="ECO:0000313" key="4">
    <source>
        <dbReference type="EMBL" id="SFE15482.1"/>
    </source>
</evidence>
<dbReference type="EMBL" id="FOMW01000005">
    <property type="protein sequence ID" value="SFE15482.1"/>
    <property type="molecule type" value="Genomic_DNA"/>
</dbReference>
<accession>A0A1I1Y821</accession>
<sequence length="270" mass="28049">MKFSGSAVIITGAGSGIGAALARSAAGMGAKVCVSDLDFDKATAVATEISGIAVACDVRDESAVQNLIQQAEQAQGPTDIFVSNAGLGQGDPTHAASAPDAVWMLNWQVHVMAHVYAARALLPTMTARRSGHLVNVASAAGLLNQIGDAAYSATKHAAVSFAESLAISHGEDGINVSVVCPQYVATPLIGLSDADAATRASLLTAHDVAQAIVEGVESDRFLILSHPVVKDYCLHRAQDHDRWITGMQMLRAKAQDAFGEVSAESLYKLV</sequence>
<dbReference type="Pfam" id="PF00106">
    <property type="entry name" value="adh_short"/>
    <property type="match status" value="1"/>
</dbReference>
<protein>
    <submittedName>
        <fullName evidence="4">NADP-dependent 3-hydroxy acid dehydrogenase YdfG</fullName>
    </submittedName>
</protein>
<dbReference type="GO" id="GO:0016616">
    <property type="term" value="F:oxidoreductase activity, acting on the CH-OH group of donors, NAD or NADP as acceptor"/>
    <property type="evidence" value="ECO:0007669"/>
    <property type="project" value="TreeGrafter"/>
</dbReference>
<dbReference type="InterPro" id="IPR020904">
    <property type="entry name" value="Sc_DH/Rdtase_CS"/>
</dbReference>
<dbReference type="Gene3D" id="3.40.50.720">
    <property type="entry name" value="NAD(P)-binding Rossmann-like Domain"/>
    <property type="match status" value="1"/>
</dbReference>